<accession>A0A8X6MXQ6</accession>
<reference evidence="1" key="1">
    <citation type="submission" date="2020-08" db="EMBL/GenBank/DDBJ databases">
        <title>Multicomponent nature underlies the extraordinary mechanical properties of spider dragline silk.</title>
        <authorList>
            <person name="Kono N."/>
            <person name="Nakamura H."/>
            <person name="Mori M."/>
            <person name="Yoshida Y."/>
            <person name="Ohtoshi R."/>
            <person name="Malay A.D."/>
            <person name="Moran D.A.P."/>
            <person name="Tomita M."/>
            <person name="Numata K."/>
            <person name="Arakawa K."/>
        </authorList>
    </citation>
    <scope>NUCLEOTIDE SEQUENCE</scope>
</reference>
<dbReference type="OrthoDB" id="8059413at2759"/>
<dbReference type="EMBL" id="BMAW01051863">
    <property type="protein sequence ID" value="GFS82878.1"/>
    <property type="molecule type" value="Genomic_DNA"/>
</dbReference>
<evidence type="ECO:0000313" key="1">
    <source>
        <dbReference type="EMBL" id="GFS82878.1"/>
    </source>
</evidence>
<dbReference type="AlphaFoldDB" id="A0A8X6MXQ6"/>
<organism evidence="1 2">
    <name type="scientific">Nephila pilipes</name>
    <name type="common">Giant wood spider</name>
    <name type="synonym">Nephila maculata</name>
    <dbReference type="NCBI Taxonomy" id="299642"/>
    <lineage>
        <taxon>Eukaryota</taxon>
        <taxon>Metazoa</taxon>
        <taxon>Ecdysozoa</taxon>
        <taxon>Arthropoda</taxon>
        <taxon>Chelicerata</taxon>
        <taxon>Arachnida</taxon>
        <taxon>Araneae</taxon>
        <taxon>Araneomorphae</taxon>
        <taxon>Entelegynae</taxon>
        <taxon>Araneoidea</taxon>
        <taxon>Nephilidae</taxon>
        <taxon>Nephila</taxon>
    </lineage>
</organism>
<sequence>MCVDNVPTSDETFLEAKELKNQLINIFSKRETELHKWCENNNELTEISENNCDSSDPSEIKVLGVYWSPQEDCFSFRVQIEPHISNTKRDVTTGPQKT</sequence>
<comment type="caution">
    <text evidence="1">The sequence shown here is derived from an EMBL/GenBank/DDBJ whole genome shotgun (WGS) entry which is preliminary data.</text>
</comment>
<gene>
    <name evidence="1" type="ORF">NPIL_108181</name>
</gene>
<dbReference type="Proteomes" id="UP000887013">
    <property type="component" value="Unassembled WGS sequence"/>
</dbReference>
<name>A0A8X6MXQ6_NEPPI</name>
<proteinExistence type="predicted"/>
<evidence type="ECO:0000313" key="2">
    <source>
        <dbReference type="Proteomes" id="UP000887013"/>
    </source>
</evidence>
<keyword evidence="2" id="KW-1185">Reference proteome</keyword>
<protein>
    <submittedName>
        <fullName evidence="1">Uncharacterized protein</fullName>
    </submittedName>
</protein>